<gene>
    <name evidence="1" type="ORF">IHE45_02G035900</name>
</gene>
<protein>
    <submittedName>
        <fullName evidence="1">Strictosidine synthase protein</fullName>
        <ecNumber evidence="1">4.3.3.2</ecNumber>
    </submittedName>
</protein>
<organism evidence="1 2">
    <name type="scientific">Dioscorea alata</name>
    <name type="common">Purple yam</name>
    <dbReference type="NCBI Taxonomy" id="55571"/>
    <lineage>
        <taxon>Eukaryota</taxon>
        <taxon>Viridiplantae</taxon>
        <taxon>Streptophyta</taxon>
        <taxon>Embryophyta</taxon>
        <taxon>Tracheophyta</taxon>
        <taxon>Spermatophyta</taxon>
        <taxon>Magnoliopsida</taxon>
        <taxon>Liliopsida</taxon>
        <taxon>Dioscoreales</taxon>
        <taxon>Dioscoreaceae</taxon>
        <taxon>Dioscorea</taxon>
    </lineage>
</organism>
<name>A0ACB7WQ26_DIOAL</name>
<dbReference type="EC" id="4.3.3.2" evidence="1"/>
<evidence type="ECO:0000313" key="2">
    <source>
        <dbReference type="Proteomes" id="UP000827976"/>
    </source>
</evidence>
<evidence type="ECO:0000313" key="1">
    <source>
        <dbReference type="EMBL" id="KAH7690259.1"/>
    </source>
</evidence>
<comment type="caution">
    <text evidence="1">The sequence shown here is derived from an EMBL/GenBank/DDBJ whole genome shotgun (WGS) entry which is preliminary data.</text>
</comment>
<proteinExistence type="predicted"/>
<dbReference type="EMBL" id="CM037012">
    <property type="protein sequence ID" value="KAH7690259.1"/>
    <property type="molecule type" value="Genomic_DNA"/>
</dbReference>
<accession>A0ACB7WQ26</accession>
<dbReference type="Proteomes" id="UP000827976">
    <property type="component" value="Chromosome 2"/>
</dbReference>
<sequence>MANFHWYLLLVLVIIPILISSFIYQLDTFDAAPLPNDHDYFSETTISVPKRHNHVLSVSERVGEGLLFGPEDLAYDAEKGLLFTGCDDGWIKTVNLRDDDDDYLKVENWTFVGGRPLGLALAKDGSLVVAEPYQGLLLVRERGTVELLTDSAEGLRFGLTDGVDVTLDGKIYFTDASYKYPLNDHMLDVMEARPHGRLLSYDPKTNQTLVLAQDLYFANGVALSPDQDAIIFCETLLRQCKKYHIKDEKKGTIELFIQSLPGFPDNIRYDREGHYWIGLTAGKTRLWDLIFKYPFIRKLLVVLEKYNVKIPNGMVNGGVLSVDLDGRPVSLYSDKGLYHVTGGLKVGNYLYQGSLTKPYLNRIDLNKHAAPGKYE</sequence>
<reference evidence="2" key="1">
    <citation type="journal article" date="2022" name="Nat. Commun.">
        <title>Chromosome evolution and the genetic basis of agronomically important traits in greater yam.</title>
        <authorList>
            <person name="Bredeson J.V."/>
            <person name="Lyons J.B."/>
            <person name="Oniyinde I.O."/>
            <person name="Okereke N.R."/>
            <person name="Kolade O."/>
            <person name="Nnabue I."/>
            <person name="Nwadili C.O."/>
            <person name="Hribova E."/>
            <person name="Parker M."/>
            <person name="Nwogha J."/>
            <person name="Shu S."/>
            <person name="Carlson J."/>
            <person name="Kariba R."/>
            <person name="Muthemba S."/>
            <person name="Knop K."/>
            <person name="Barton G.J."/>
            <person name="Sherwood A.V."/>
            <person name="Lopez-Montes A."/>
            <person name="Asiedu R."/>
            <person name="Jamnadass R."/>
            <person name="Muchugi A."/>
            <person name="Goodstein D."/>
            <person name="Egesi C.N."/>
            <person name="Featherston J."/>
            <person name="Asfaw A."/>
            <person name="Simpson G.G."/>
            <person name="Dolezel J."/>
            <person name="Hendre P.S."/>
            <person name="Van Deynze A."/>
            <person name="Kumar P.L."/>
            <person name="Obidiegwu J.E."/>
            <person name="Bhattacharjee R."/>
            <person name="Rokhsar D.S."/>
        </authorList>
    </citation>
    <scope>NUCLEOTIDE SEQUENCE [LARGE SCALE GENOMIC DNA]</scope>
    <source>
        <strain evidence="2">cv. TDa95/00328</strain>
    </source>
</reference>
<keyword evidence="2" id="KW-1185">Reference proteome</keyword>
<keyword evidence="1" id="KW-0456">Lyase</keyword>